<dbReference type="Pfam" id="PF16819">
    <property type="entry name" value="DUF5074"/>
    <property type="match status" value="1"/>
</dbReference>
<dbReference type="InterPro" id="IPR031815">
    <property type="entry name" value="DUF5074"/>
</dbReference>
<proteinExistence type="predicted"/>
<dbReference type="RefSeq" id="WP_237608897.1">
    <property type="nucleotide sequence ID" value="NZ_JAIRBB010000012.1"/>
</dbReference>
<dbReference type="PANTHER" id="PTHR47197:SF3">
    <property type="entry name" value="DIHYDRO-HEME D1 DEHYDROGENASE"/>
    <property type="match status" value="1"/>
</dbReference>
<dbReference type="EMBL" id="JAIRBB010000012">
    <property type="protein sequence ID" value="MCG2431817.1"/>
    <property type="molecule type" value="Genomic_DNA"/>
</dbReference>
<dbReference type="InterPro" id="IPR011048">
    <property type="entry name" value="Haem_d1_sf"/>
</dbReference>
<evidence type="ECO:0000313" key="3">
    <source>
        <dbReference type="EMBL" id="MCG2431817.1"/>
    </source>
</evidence>
<dbReference type="Proteomes" id="UP001139462">
    <property type="component" value="Unassembled WGS sequence"/>
</dbReference>
<comment type="caution">
    <text evidence="3">The sequence shown here is derived from an EMBL/GenBank/DDBJ whole genome shotgun (WGS) entry which is preliminary data.</text>
</comment>
<dbReference type="InterPro" id="IPR051200">
    <property type="entry name" value="Host-pathogen_enzymatic-act"/>
</dbReference>
<keyword evidence="4" id="KW-1185">Reference proteome</keyword>
<dbReference type="AlphaFoldDB" id="A0A9X1U738"/>
<evidence type="ECO:0000256" key="1">
    <source>
        <dbReference type="ARBA" id="ARBA00022729"/>
    </source>
</evidence>
<dbReference type="InterPro" id="IPR015943">
    <property type="entry name" value="WD40/YVTN_repeat-like_dom_sf"/>
</dbReference>
<dbReference type="InterPro" id="IPR026444">
    <property type="entry name" value="Secre_tail"/>
</dbReference>
<sequence>MKNYYNNLLTTVATLLFSISGFSQNYEHGIFILNEGMIGTETASVSFLNSNGALENNVFSNQNMGMALGDTGQGMGFTEDFAYVVLNYSNEVKVMNRTTFELVASITDQMAYPRYIAFSGDKGYVTNWGDPGDVSDDYVAVIDLTTNEVVATIPVSEGPEEIVEKNGVLFVAHQGGYGFGNSISIIDAITNEVTEVAVGDVPSALRVDDDFLYVLCTGNPSYSGNETSGKIVKISLNDYQNTEEFTFTGLDHPEFLGLDSTNLYYVLNRNIYKMALTDTEIPAQPFIITSSNNVLIPYGFNKINDKLYLTDAVNYVNDGKVFVYNEDGSFETEYTVGQLPNGVYKYEAQTASVSDFVANSIAIYPNPATDGFNLNIDGMAKFSIYDTSGRMVKAGVYSNEAVKVNDLKAGVYLVQITYEGTILTEKLIVK</sequence>
<organism evidence="3 4">
    <name type="scientific">Aequorivita xiaoshiensis</name>
    <dbReference type="NCBI Taxonomy" id="2874476"/>
    <lineage>
        <taxon>Bacteria</taxon>
        <taxon>Pseudomonadati</taxon>
        <taxon>Bacteroidota</taxon>
        <taxon>Flavobacteriia</taxon>
        <taxon>Flavobacteriales</taxon>
        <taxon>Flavobacteriaceae</taxon>
        <taxon>Aequorivita</taxon>
    </lineage>
</organism>
<dbReference type="PANTHER" id="PTHR47197">
    <property type="entry name" value="PROTEIN NIRF"/>
    <property type="match status" value="1"/>
</dbReference>
<dbReference type="SUPFAM" id="SSF51004">
    <property type="entry name" value="C-terminal (heme d1) domain of cytochrome cd1-nitrite reductase"/>
    <property type="match status" value="1"/>
</dbReference>
<dbReference type="NCBIfam" id="TIGR04183">
    <property type="entry name" value="Por_Secre_tail"/>
    <property type="match status" value="1"/>
</dbReference>
<evidence type="ECO:0000313" key="4">
    <source>
        <dbReference type="Proteomes" id="UP001139462"/>
    </source>
</evidence>
<feature type="domain" description="Secretion system C-terminal sorting" evidence="2">
    <location>
        <begin position="363"/>
        <end position="429"/>
    </location>
</feature>
<keyword evidence="1" id="KW-0732">Signal</keyword>
<reference evidence="3" key="1">
    <citation type="submission" date="2021-09" db="EMBL/GenBank/DDBJ databases">
        <title>Genome of Aequorivita sp. strain F64183.</title>
        <authorList>
            <person name="Wang Y."/>
        </authorList>
    </citation>
    <scope>NUCLEOTIDE SEQUENCE</scope>
    <source>
        <strain evidence="3">F64183</strain>
    </source>
</reference>
<gene>
    <name evidence="3" type="ORF">K8344_11850</name>
</gene>
<dbReference type="Pfam" id="PF18962">
    <property type="entry name" value="Por_Secre_tail"/>
    <property type="match status" value="1"/>
</dbReference>
<name>A0A9X1U738_9FLAO</name>
<protein>
    <submittedName>
        <fullName evidence="3">T9SS type A sorting domain-containing protein</fullName>
    </submittedName>
</protein>
<evidence type="ECO:0000259" key="2">
    <source>
        <dbReference type="Pfam" id="PF18962"/>
    </source>
</evidence>
<accession>A0A9X1U738</accession>
<dbReference type="Gene3D" id="2.130.10.10">
    <property type="entry name" value="YVTN repeat-like/Quinoprotein amine dehydrogenase"/>
    <property type="match status" value="1"/>
</dbReference>